<proteinExistence type="predicted"/>
<feature type="transmembrane region" description="Helical" evidence="1">
    <location>
        <begin position="30"/>
        <end position="53"/>
    </location>
</feature>
<accession>A0ABT9A8X5</accession>
<feature type="transmembrane region" description="Helical" evidence="1">
    <location>
        <begin position="59"/>
        <end position="78"/>
    </location>
</feature>
<keyword evidence="1" id="KW-0472">Membrane</keyword>
<evidence type="ECO:0000256" key="1">
    <source>
        <dbReference type="SAM" id="Phobius"/>
    </source>
</evidence>
<reference evidence="2" key="1">
    <citation type="submission" date="2023-07" db="EMBL/GenBank/DDBJ databases">
        <authorList>
            <person name="Kim M.K."/>
        </authorList>
    </citation>
    <scope>NUCLEOTIDE SEQUENCE</scope>
    <source>
        <strain evidence="2">M29</strain>
    </source>
</reference>
<feature type="transmembrane region" description="Helical" evidence="1">
    <location>
        <begin position="195"/>
        <end position="215"/>
    </location>
</feature>
<dbReference type="RefSeq" id="WP_305010985.1">
    <property type="nucleotide sequence ID" value="NZ_JAUQSX010000003.1"/>
</dbReference>
<evidence type="ECO:0000313" key="2">
    <source>
        <dbReference type="EMBL" id="MDO7846296.1"/>
    </source>
</evidence>
<keyword evidence="1" id="KW-1133">Transmembrane helix</keyword>
<sequence>MSAPDSAAANPTSNHPATLRSHLVLVRMGLMIIGILLPAFGLPVLIGACLFLSDGNMAWGGGLLLTSLLMMAAAWPLMRRSMLPVLATLTPKTLRLEPRDRSIAYGLQPTDYPLSDIAGYGELASQGGDHIKIYPNQGPMLQLADRPKKAIPAAETHLPGLVDALTLGRTLQGQVVETGAPGESLHRPNFYQSGLGRALAGLCYALMALGVVLLFVPGVDWTVGLRLFTFTGLYIGLYQRNQRAGAGA</sequence>
<organism evidence="2 3">
    <name type="scientific">Hymenobacter mellowenesis</name>
    <dbReference type="NCBI Taxonomy" id="3063995"/>
    <lineage>
        <taxon>Bacteria</taxon>
        <taxon>Pseudomonadati</taxon>
        <taxon>Bacteroidota</taxon>
        <taxon>Cytophagia</taxon>
        <taxon>Cytophagales</taxon>
        <taxon>Hymenobacteraceae</taxon>
        <taxon>Hymenobacter</taxon>
    </lineage>
</organism>
<feature type="transmembrane region" description="Helical" evidence="1">
    <location>
        <begin position="221"/>
        <end position="238"/>
    </location>
</feature>
<evidence type="ECO:0000313" key="3">
    <source>
        <dbReference type="Proteomes" id="UP001167796"/>
    </source>
</evidence>
<comment type="caution">
    <text evidence="2">The sequence shown here is derived from an EMBL/GenBank/DDBJ whole genome shotgun (WGS) entry which is preliminary data.</text>
</comment>
<keyword evidence="3" id="KW-1185">Reference proteome</keyword>
<evidence type="ECO:0008006" key="4">
    <source>
        <dbReference type="Google" id="ProtNLM"/>
    </source>
</evidence>
<name>A0ABT9A8X5_9BACT</name>
<dbReference type="EMBL" id="JAUQSX010000003">
    <property type="protein sequence ID" value="MDO7846296.1"/>
    <property type="molecule type" value="Genomic_DNA"/>
</dbReference>
<gene>
    <name evidence="2" type="ORF">Q5H92_08015</name>
</gene>
<keyword evidence="1" id="KW-0812">Transmembrane</keyword>
<protein>
    <recommendedName>
        <fullName evidence="4">Bacterial Pleckstrin homology domain-containing protein</fullName>
    </recommendedName>
</protein>
<dbReference type="Proteomes" id="UP001167796">
    <property type="component" value="Unassembled WGS sequence"/>
</dbReference>